<feature type="non-terminal residue" evidence="3">
    <location>
        <position position="53"/>
    </location>
</feature>
<evidence type="ECO:0000313" key="2">
    <source>
        <dbReference type="EMBL" id="CAF4994953.1"/>
    </source>
</evidence>
<organism evidence="3 5">
    <name type="scientific">Rotaria socialis</name>
    <dbReference type="NCBI Taxonomy" id="392032"/>
    <lineage>
        <taxon>Eukaryota</taxon>
        <taxon>Metazoa</taxon>
        <taxon>Spiralia</taxon>
        <taxon>Gnathifera</taxon>
        <taxon>Rotifera</taxon>
        <taxon>Eurotatoria</taxon>
        <taxon>Bdelloidea</taxon>
        <taxon>Philodinida</taxon>
        <taxon>Philodinidae</taxon>
        <taxon>Rotaria</taxon>
    </lineage>
</organism>
<accession>A0A822FC77</accession>
<evidence type="ECO:0000313" key="5">
    <source>
        <dbReference type="Proteomes" id="UP000663848"/>
    </source>
</evidence>
<evidence type="ECO:0000313" key="6">
    <source>
        <dbReference type="Proteomes" id="UP000663873"/>
    </source>
</evidence>
<evidence type="ECO:0000313" key="3">
    <source>
        <dbReference type="EMBL" id="CAF5120196.1"/>
    </source>
</evidence>
<name>A0A822FC77_9BILA</name>
<dbReference type="EMBL" id="CAJOBP010108106">
    <property type="protein sequence ID" value="CAF4994953.1"/>
    <property type="molecule type" value="Genomic_DNA"/>
</dbReference>
<keyword evidence="6" id="KW-1185">Reference proteome</keyword>
<feature type="non-terminal residue" evidence="3">
    <location>
        <position position="1"/>
    </location>
</feature>
<dbReference type="EMBL" id="CAJOBR010087736">
    <property type="protein sequence ID" value="CAF5135488.1"/>
    <property type="molecule type" value="Genomic_DNA"/>
</dbReference>
<sequence length="53" mass="5981">SLPASSYASMYTANNLNQSSYSDDPIVRRALERFNCQMQNSLMTMSQCQPNTN</sequence>
<dbReference type="Proteomes" id="UP000663848">
    <property type="component" value="Unassembled WGS sequence"/>
</dbReference>
<gene>
    <name evidence="3" type="ORF">QYT958_LOCUS46009</name>
    <name evidence="4" type="ORF">QYT958_LOCUS47226</name>
    <name evidence="1" type="ORF">UJA718_LOCUS45999</name>
    <name evidence="2" type="ORF">UJA718_LOCUS50031</name>
</gene>
<evidence type="ECO:0000313" key="1">
    <source>
        <dbReference type="EMBL" id="CAF4911760.1"/>
    </source>
</evidence>
<dbReference type="Proteomes" id="UP000663873">
    <property type="component" value="Unassembled WGS sequence"/>
</dbReference>
<evidence type="ECO:0000313" key="4">
    <source>
        <dbReference type="EMBL" id="CAF5135488.1"/>
    </source>
</evidence>
<dbReference type="EMBL" id="CAJOBR010079678">
    <property type="protein sequence ID" value="CAF5120196.1"/>
    <property type="molecule type" value="Genomic_DNA"/>
</dbReference>
<comment type="caution">
    <text evidence="3">The sequence shown here is derived from an EMBL/GenBank/DDBJ whole genome shotgun (WGS) entry which is preliminary data.</text>
</comment>
<proteinExistence type="predicted"/>
<dbReference type="AlphaFoldDB" id="A0A822FC77"/>
<protein>
    <submittedName>
        <fullName evidence="3">Uncharacterized protein</fullName>
    </submittedName>
</protein>
<dbReference type="EMBL" id="CAJOBP010080061">
    <property type="protein sequence ID" value="CAF4911760.1"/>
    <property type="molecule type" value="Genomic_DNA"/>
</dbReference>
<reference evidence="3" key="1">
    <citation type="submission" date="2021-02" db="EMBL/GenBank/DDBJ databases">
        <authorList>
            <person name="Nowell W R."/>
        </authorList>
    </citation>
    <scope>NUCLEOTIDE SEQUENCE</scope>
</reference>